<name>A0A6A5XYZ7_9PLEO</name>
<proteinExistence type="predicted"/>
<dbReference type="GeneID" id="54285070"/>
<dbReference type="AlphaFoldDB" id="A0A6A5XYZ7"/>
<feature type="transmembrane region" description="Helical" evidence="1">
    <location>
        <begin position="71"/>
        <end position="94"/>
    </location>
</feature>
<keyword evidence="1" id="KW-0472">Membrane</keyword>
<evidence type="ECO:0000313" key="2">
    <source>
        <dbReference type="EMBL" id="KAF2018216.1"/>
    </source>
</evidence>
<feature type="transmembrane region" description="Helical" evidence="1">
    <location>
        <begin position="48"/>
        <end position="65"/>
    </location>
</feature>
<dbReference type="EMBL" id="ML978068">
    <property type="protein sequence ID" value="KAF2018216.1"/>
    <property type="molecule type" value="Genomic_DNA"/>
</dbReference>
<reference evidence="2" key="1">
    <citation type="journal article" date="2020" name="Stud. Mycol.">
        <title>101 Dothideomycetes genomes: a test case for predicting lifestyles and emergence of pathogens.</title>
        <authorList>
            <person name="Haridas S."/>
            <person name="Albert R."/>
            <person name="Binder M."/>
            <person name="Bloem J."/>
            <person name="Labutti K."/>
            <person name="Salamov A."/>
            <person name="Andreopoulos B."/>
            <person name="Baker S."/>
            <person name="Barry K."/>
            <person name="Bills G."/>
            <person name="Bluhm B."/>
            <person name="Cannon C."/>
            <person name="Castanera R."/>
            <person name="Culley D."/>
            <person name="Daum C."/>
            <person name="Ezra D."/>
            <person name="Gonzalez J."/>
            <person name="Henrissat B."/>
            <person name="Kuo A."/>
            <person name="Liang C."/>
            <person name="Lipzen A."/>
            <person name="Lutzoni F."/>
            <person name="Magnuson J."/>
            <person name="Mondo S."/>
            <person name="Nolan M."/>
            <person name="Ohm R."/>
            <person name="Pangilinan J."/>
            <person name="Park H.-J."/>
            <person name="Ramirez L."/>
            <person name="Alfaro M."/>
            <person name="Sun H."/>
            <person name="Tritt A."/>
            <person name="Yoshinaga Y."/>
            <person name="Zwiers L.-H."/>
            <person name="Turgeon B."/>
            <person name="Goodwin S."/>
            <person name="Spatafora J."/>
            <person name="Crous P."/>
            <person name="Grigoriev I."/>
        </authorList>
    </citation>
    <scope>NUCLEOTIDE SEQUENCE</scope>
    <source>
        <strain evidence="2">CBS 175.79</strain>
    </source>
</reference>
<feature type="transmembrane region" description="Helical" evidence="1">
    <location>
        <begin position="181"/>
        <end position="200"/>
    </location>
</feature>
<accession>A0A6A5XYZ7</accession>
<evidence type="ECO:0000256" key="1">
    <source>
        <dbReference type="SAM" id="Phobius"/>
    </source>
</evidence>
<sequence>MASTRLRRTFHYPSDSEDNDAVEAGMDLQDQETLITTLSARDTSSTKLYTQILLLLPLAPIALYIPRLFGVATIIPSLLAIASLLASAYTLYFLPLPPATSSNTSPTATAANKPKIYGSHARKDATIPVFLTAPQSKEVPYVSPDTAEYLRRYAIPVNAALCAAWAVAEALLGGGRSWREGMMIGGGYVPGFVLAVVLWARRELRVVDMGELERVRYAGKGS</sequence>
<dbReference type="RefSeq" id="XP_033386555.1">
    <property type="nucleotide sequence ID" value="XM_033527673.1"/>
</dbReference>
<feature type="transmembrane region" description="Helical" evidence="1">
    <location>
        <begin position="153"/>
        <end position="175"/>
    </location>
</feature>
<dbReference type="OrthoDB" id="3358048at2759"/>
<keyword evidence="3" id="KW-1185">Reference proteome</keyword>
<organism evidence="2 3">
    <name type="scientific">Aaosphaeria arxii CBS 175.79</name>
    <dbReference type="NCBI Taxonomy" id="1450172"/>
    <lineage>
        <taxon>Eukaryota</taxon>
        <taxon>Fungi</taxon>
        <taxon>Dikarya</taxon>
        <taxon>Ascomycota</taxon>
        <taxon>Pezizomycotina</taxon>
        <taxon>Dothideomycetes</taxon>
        <taxon>Pleosporomycetidae</taxon>
        <taxon>Pleosporales</taxon>
        <taxon>Pleosporales incertae sedis</taxon>
        <taxon>Aaosphaeria</taxon>
    </lineage>
</organism>
<keyword evidence="1" id="KW-1133">Transmembrane helix</keyword>
<dbReference type="Proteomes" id="UP000799778">
    <property type="component" value="Unassembled WGS sequence"/>
</dbReference>
<gene>
    <name evidence="2" type="ORF">BU24DRAFT_421229</name>
</gene>
<evidence type="ECO:0000313" key="3">
    <source>
        <dbReference type="Proteomes" id="UP000799778"/>
    </source>
</evidence>
<keyword evidence="1" id="KW-0812">Transmembrane</keyword>
<protein>
    <submittedName>
        <fullName evidence="2">Uncharacterized protein</fullName>
    </submittedName>
</protein>